<keyword evidence="5" id="KW-1185">Reference proteome</keyword>
<dbReference type="GO" id="GO:0007399">
    <property type="term" value="P:nervous system development"/>
    <property type="evidence" value="ECO:0007669"/>
    <property type="project" value="TreeGrafter"/>
</dbReference>
<dbReference type="InterPro" id="IPR000219">
    <property type="entry name" value="DH_dom"/>
</dbReference>
<dbReference type="CDD" id="cd00160">
    <property type="entry name" value="RhoGEF"/>
    <property type="match status" value="1"/>
</dbReference>
<dbReference type="Gene3D" id="3.40.50.10190">
    <property type="entry name" value="BRCT domain"/>
    <property type="match status" value="3"/>
</dbReference>
<dbReference type="SUPFAM" id="SSF50729">
    <property type="entry name" value="PH domain-like"/>
    <property type="match status" value="1"/>
</dbReference>
<dbReference type="Proteomes" id="UP000494040">
    <property type="component" value="Unassembled WGS sequence"/>
</dbReference>
<dbReference type="OMA" id="QDSAICM"/>
<evidence type="ECO:0000259" key="2">
    <source>
        <dbReference type="PROSITE" id="PS50010"/>
    </source>
</evidence>
<name>A0A8I6RHX7_CIMLE</name>
<dbReference type="EnsemblMetazoa" id="XM_014390280.2">
    <property type="protein sequence ID" value="XP_014245766.1"/>
    <property type="gene ID" value="LOC106664509"/>
</dbReference>
<dbReference type="GO" id="GO:0005085">
    <property type="term" value="F:guanyl-nucleotide exchange factor activity"/>
    <property type="evidence" value="ECO:0007669"/>
    <property type="project" value="InterPro"/>
</dbReference>
<evidence type="ECO:0000256" key="1">
    <source>
        <dbReference type="SAM" id="MobiDB-lite"/>
    </source>
</evidence>
<sequence>MDDPAETRRQMECSDVDEDSAKIDVPDEGARICVIGNLSNDESVLEAARAFNVPVETSLDGSEWIDSAVYCTVFVLEEFSGPVFDRLKERGHRILGPTALKELSKDNASLPDNPRPLYSTSMKGVVVCFTGFRKKEELARLILLIHNMGGSIRKEMIGKVTHLIANCCGGEKYQYAVAFRVPIMSSEWVYNSWAMRAQIGYNAHQNGLAEHKLKPFHGARVCFLGFPEEERKHMADILVENGGVPTDIQDPLCSHVVLDSAETYDVLQKDYKYLTKRRRCGSELSPTHNLELSIQDPHSCSTPKTLVTNVTSDVHHEKSVVTAELTEAIEVLSQDQEENISPNSDIKCPIQAKRFKMSPCPEKLHFKTPTRLNIVRRSLRFKTSSVLSKWISSLDVSMGAKTDPPPQVNEQGKDPPNQTEVKEEYGMNSMVVDESTTTTAPSQASSKAHVVKAEWFWMSVQNQGCMAEIDHFFQEVMPSTPNNKDISGSSYVGRVTPGLSIGSTPGSSVRARKRKRLRGCRLPGSSSPALTSPILEPVKRRSSITDATLLSCSGSFLDASPHPDLEEETEAEGPETPRKNLSARHQVFLELLQTESNYVGILNTIMNLFKAPLEEMLEGEDQLLNATELKIIFGNLPPIYHTHSCMLEELRHAAHNWKEDVSIGNIFRKYATDLVKAYPPFVNFFENTREMLIKCDESKPRFHAFLKARQTRAECGRQSLQELLIRPVQRLPSISLLLSDMLKHTSKSNLDHSALESALSSIREVMTHINEDKRKTEGQMVMFDIFNEIDNCPPHLVSSHRNFIFRCDVIELSDGLSGRGDPLVLYVFSDVVEICKRRSKAFNSLKSPNTNITGKLTNGKPYKHIKLMPLSTIKRVIDIKETDDCHKVFALMCRSTQDLKEKLYSFKITDDEVEKMSFLKTLCRQTAYNACRADAENFLASLDPQTLDIETSDVGLGTLGKAFKFATRTRLKVGRALSFNKTPSKLKRAMSTMMSPFGSTTNLTPATQLAQMRLASCTNINELANSSPPAPQYVAPMSVQPTRRSKHSSLGVSSLRRL</sequence>
<reference evidence="4" key="1">
    <citation type="submission" date="2022-01" db="UniProtKB">
        <authorList>
            <consortium name="EnsemblMetazoa"/>
        </authorList>
    </citation>
    <scope>IDENTIFICATION</scope>
</reference>
<dbReference type="InterPro" id="IPR049395">
    <property type="entry name" value="ECT2_PH"/>
</dbReference>
<feature type="domain" description="DH" evidence="2">
    <location>
        <begin position="583"/>
        <end position="772"/>
    </location>
</feature>
<dbReference type="KEGG" id="clec:106664509"/>
<proteinExistence type="predicted"/>
<dbReference type="InterPro" id="IPR036420">
    <property type="entry name" value="BRCT_dom_sf"/>
</dbReference>
<dbReference type="RefSeq" id="XP_014245766.1">
    <property type="nucleotide sequence ID" value="XM_014390280.2"/>
</dbReference>
<accession>A0A8I6RHX7</accession>
<dbReference type="InterPro" id="IPR049396">
    <property type="entry name" value="ECT2_BRCT0"/>
</dbReference>
<dbReference type="SUPFAM" id="SSF48065">
    <property type="entry name" value="DBL homology domain (DH-domain)"/>
    <property type="match status" value="1"/>
</dbReference>
<dbReference type="CDD" id="cd01229">
    <property type="entry name" value="PH_Ect2"/>
    <property type="match status" value="1"/>
</dbReference>
<dbReference type="PROSITE" id="PS50010">
    <property type="entry name" value="DH_2"/>
    <property type="match status" value="1"/>
</dbReference>
<dbReference type="InterPro" id="IPR035899">
    <property type="entry name" value="DBL_dom_sf"/>
</dbReference>
<feature type="compositionally biased region" description="Basic residues" evidence="1">
    <location>
        <begin position="510"/>
        <end position="519"/>
    </location>
</feature>
<feature type="region of interest" description="Disordered" evidence="1">
    <location>
        <begin position="481"/>
        <end position="532"/>
    </location>
</feature>
<dbReference type="SUPFAM" id="SSF52113">
    <property type="entry name" value="BRCT domain"/>
    <property type="match status" value="2"/>
</dbReference>
<evidence type="ECO:0000313" key="4">
    <source>
        <dbReference type="EnsemblMetazoa" id="XP_014245766.1"/>
    </source>
</evidence>
<organism evidence="4 5">
    <name type="scientific">Cimex lectularius</name>
    <name type="common">Bed bug</name>
    <name type="synonym">Acanthia lectularia</name>
    <dbReference type="NCBI Taxonomy" id="79782"/>
    <lineage>
        <taxon>Eukaryota</taxon>
        <taxon>Metazoa</taxon>
        <taxon>Ecdysozoa</taxon>
        <taxon>Arthropoda</taxon>
        <taxon>Hexapoda</taxon>
        <taxon>Insecta</taxon>
        <taxon>Pterygota</taxon>
        <taxon>Neoptera</taxon>
        <taxon>Paraneoptera</taxon>
        <taxon>Hemiptera</taxon>
        <taxon>Heteroptera</taxon>
        <taxon>Panheteroptera</taxon>
        <taxon>Cimicomorpha</taxon>
        <taxon>Cimicidae</taxon>
        <taxon>Cimex</taxon>
    </lineage>
</organism>
<dbReference type="Pfam" id="PF21243">
    <property type="entry name" value="ECT2_BRCT0"/>
    <property type="match status" value="1"/>
</dbReference>
<dbReference type="GO" id="GO:0035556">
    <property type="term" value="P:intracellular signal transduction"/>
    <property type="evidence" value="ECO:0007669"/>
    <property type="project" value="InterPro"/>
</dbReference>
<dbReference type="PANTHER" id="PTHR16777">
    <property type="entry name" value="PROTEIN ECT2"/>
    <property type="match status" value="1"/>
</dbReference>
<feature type="region of interest" description="Disordered" evidence="1">
    <location>
        <begin position="560"/>
        <end position="579"/>
    </location>
</feature>
<dbReference type="SMART" id="SM00292">
    <property type="entry name" value="BRCT"/>
    <property type="match status" value="2"/>
</dbReference>
<dbReference type="PROSITE" id="PS50172">
    <property type="entry name" value="BRCT"/>
    <property type="match status" value="1"/>
</dbReference>
<dbReference type="GeneID" id="106664509"/>
<dbReference type="PROSITE" id="PS00741">
    <property type="entry name" value="DH_1"/>
    <property type="match status" value="1"/>
</dbReference>
<dbReference type="Pfam" id="PF12738">
    <property type="entry name" value="PTCB-BRCT"/>
    <property type="match status" value="1"/>
</dbReference>
<evidence type="ECO:0000313" key="5">
    <source>
        <dbReference type="Proteomes" id="UP000494040"/>
    </source>
</evidence>
<dbReference type="GO" id="GO:0000281">
    <property type="term" value="P:mitotic cytokinesis"/>
    <property type="evidence" value="ECO:0007669"/>
    <property type="project" value="TreeGrafter"/>
</dbReference>
<evidence type="ECO:0008006" key="6">
    <source>
        <dbReference type="Google" id="ProtNLM"/>
    </source>
</evidence>
<dbReference type="CTD" id="38879"/>
<dbReference type="GO" id="GO:0005634">
    <property type="term" value="C:nucleus"/>
    <property type="evidence" value="ECO:0007669"/>
    <property type="project" value="InterPro"/>
</dbReference>
<dbReference type="GO" id="GO:0005096">
    <property type="term" value="F:GTPase activator activity"/>
    <property type="evidence" value="ECO:0007669"/>
    <property type="project" value="InterPro"/>
</dbReference>
<feature type="region of interest" description="Disordered" evidence="1">
    <location>
        <begin position="397"/>
        <end position="420"/>
    </location>
</feature>
<dbReference type="InterPro" id="IPR001331">
    <property type="entry name" value="GDS_CDC24_CS"/>
</dbReference>
<dbReference type="Pfam" id="PF21242">
    <property type="entry name" value="ECT2_PH"/>
    <property type="match status" value="1"/>
</dbReference>
<dbReference type="InterPro" id="IPR001357">
    <property type="entry name" value="BRCT_dom"/>
</dbReference>
<feature type="domain" description="BRCT" evidence="3">
    <location>
        <begin position="117"/>
        <end position="206"/>
    </location>
</feature>
<dbReference type="CDD" id="cd17733">
    <property type="entry name" value="BRCT_Ect2_rpt1"/>
    <property type="match status" value="1"/>
</dbReference>
<feature type="region of interest" description="Disordered" evidence="1">
    <location>
        <begin position="1025"/>
        <end position="1058"/>
    </location>
</feature>
<dbReference type="Pfam" id="PF00533">
    <property type="entry name" value="BRCT"/>
    <property type="match status" value="1"/>
</dbReference>
<dbReference type="Gene3D" id="1.20.900.10">
    <property type="entry name" value="Dbl homology (DH) domain"/>
    <property type="match status" value="1"/>
</dbReference>
<dbReference type="InterPro" id="IPR026817">
    <property type="entry name" value="Ect2"/>
</dbReference>
<dbReference type="PANTHER" id="PTHR16777:SF2">
    <property type="entry name" value="PROTEIN ECT2"/>
    <property type="match status" value="1"/>
</dbReference>
<dbReference type="AlphaFoldDB" id="A0A8I6RHX7"/>
<evidence type="ECO:0000259" key="3">
    <source>
        <dbReference type="PROSITE" id="PS50172"/>
    </source>
</evidence>
<dbReference type="Pfam" id="PF00621">
    <property type="entry name" value="RhoGEF"/>
    <property type="match status" value="1"/>
</dbReference>
<protein>
    <recommendedName>
        <fullName evidence="6">Pebble</fullName>
    </recommendedName>
</protein>
<dbReference type="GO" id="GO:2000431">
    <property type="term" value="P:regulation of cytokinesis, actomyosin contractile ring assembly"/>
    <property type="evidence" value="ECO:0007669"/>
    <property type="project" value="InterPro"/>
</dbReference>
<dbReference type="GO" id="GO:0005938">
    <property type="term" value="C:cell cortex"/>
    <property type="evidence" value="ECO:0007669"/>
    <property type="project" value="TreeGrafter"/>
</dbReference>
<feature type="compositionally biased region" description="Polar residues" evidence="1">
    <location>
        <begin position="481"/>
        <end position="490"/>
    </location>
</feature>
<dbReference type="OrthoDB" id="9997817at2759"/>
<dbReference type="SMART" id="SM00325">
    <property type="entry name" value="RhoGEF"/>
    <property type="match status" value="1"/>
</dbReference>